<keyword evidence="6" id="KW-1185">Reference proteome</keyword>
<dbReference type="Gene3D" id="3.10.690.10">
    <property type="entry name" value="Bifunctional nuclease domain"/>
    <property type="match status" value="1"/>
</dbReference>
<feature type="region of interest" description="Disordered" evidence="2">
    <location>
        <begin position="140"/>
        <end position="160"/>
    </location>
</feature>
<gene>
    <name evidence="5" type="ordered locus">Spirs_0267</name>
</gene>
<feature type="domain" description="BFN" evidence="4">
    <location>
        <begin position="6"/>
        <end position="136"/>
    </location>
</feature>
<dbReference type="Proteomes" id="UP000002318">
    <property type="component" value="Chromosome"/>
</dbReference>
<dbReference type="SUPFAM" id="SSF46600">
    <property type="entry name" value="C-terminal UvrC-binding domain of UvrB"/>
    <property type="match status" value="1"/>
</dbReference>
<dbReference type="Pfam" id="PF02151">
    <property type="entry name" value="UVR"/>
    <property type="match status" value="1"/>
</dbReference>
<protein>
    <recommendedName>
        <fullName evidence="7">BFN domain-containing protein</fullName>
    </recommendedName>
</protein>
<dbReference type="InterPro" id="IPR003729">
    <property type="entry name" value="Bi_nuclease_dom"/>
</dbReference>
<proteinExistence type="predicted"/>
<dbReference type="GO" id="GO:0004518">
    <property type="term" value="F:nuclease activity"/>
    <property type="evidence" value="ECO:0007669"/>
    <property type="project" value="InterPro"/>
</dbReference>
<dbReference type="PROSITE" id="PS50151">
    <property type="entry name" value="UVR"/>
    <property type="match status" value="1"/>
</dbReference>
<reference evidence="5 6" key="1">
    <citation type="journal article" date="2010" name="Stand. Genomic Sci.">
        <title>Complete genome sequence of Spirochaeta smaragdinae type strain (SEBR 4228).</title>
        <authorList>
            <person name="Mavromatis K."/>
            <person name="Yasawong M."/>
            <person name="Chertkov O."/>
            <person name="Lapidus A."/>
            <person name="Lucas S."/>
            <person name="Nolan M."/>
            <person name="Del Rio T.G."/>
            <person name="Tice H."/>
            <person name="Cheng J.F."/>
            <person name="Pitluck S."/>
            <person name="Liolios K."/>
            <person name="Ivanova N."/>
            <person name="Tapia R."/>
            <person name="Han C."/>
            <person name="Bruce D."/>
            <person name="Goodwin L."/>
            <person name="Pati A."/>
            <person name="Chen A."/>
            <person name="Palaniappan K."/>
            <person name="Land M."/>
            <person name="Hauser L."/>
            <person name="Chang Y.J."/>
            <person name="Jeffries C.D."/>
            <person name="Detter J.C."/>
            <person name="Rohde M."/>
            <person name="Brambilla E."/>
            <person name="Spring S."/>
            <person name="Goker M."/>
            <person name="Sikorski J."/>
            <person name="Woyke T."/>
            <person name="Bristow J."/>
            <person name="Eisen J.A."/>
            <person name="Markowitz V."/>
            <person name="Hugenholtz P."/>
            <person name="Klenk H.P."/>
            <person name="Kyrpides N.C."/>
        </authorList>
    </citation>
    <scope>NUCLEOTIDE SEQUENCE [LARGE SCALE GENOMIC DNA]</scope>
    <source>
        <strain evidence="6">DSM 11293 / JCM 15392 / SEBR 4228</strain>
    </source>
</reference>
<dbReference type="SUPFAM" id="SSF103256">
    <property type="entry name" value="Hypothetical protein TM0160"/>
    <property type="match status" value="1"/>
</dbReference>
<dbReference type="InterPro" id="IPR036104">
    <property type="entry name" value="BFN_sf"/>
</dbReference>
<evidence type="ECO:0000313" key="5">
    <source>
        <dbReference type="EMBL" id="ADK79423.1"/>
    </source>
</evidence>
<dbReference type="STRING" id="573413.Spirs_0267"/>
<dbReference type="PANTHER" id="PTHR15160">
    <property type="entry name" value="VON HIPPEL-LINDAU PROTEIN"/>
    <property type="match status" value="1"/>
</dbReference>
<dbReference type="HOGENOM" id="CLU_096111_1_0_12"/>
<organism evidence="5 6">
    <name type="scientific">Sediminispirochaeta smaragdinae (strain DSM 11293 / JCM 15392 / SEBR 4228)</name>
    <name type="common">Spirochaeta smaragdinae</name>
    <dbReference type="NCBI Taxonomy" id="573413"/>
    <lineage>
        <taxon>Bacteria</taxon>
        <taxon>Pseudomonadati</taxon>
        <taxon>Spirochaetota</taxon>
        <taxon>Spirochaetia</taxon>
        <taxon>Spirochaetales</taxon>
        <taxon>Spirochaetaceae</taxon>
        <taxon>Sediminispirochaeta</taxon>
    </lineage>
</organism>
<evidence type="ECO:0000259" key="3">
    <source>
        <dbReference type="PROSITE" id="PS50151"/>
    </source>
</evidence>
<feature type="compositionally biased region" description="Low complexity" evidence="2">
    <location>
        <begin position="140"/>
        <end position="152"/>
    </location>
</feature>
<dbReference type="PANTHER" id="PTHR15160:SF1">
    <property type="entry name" value="VON HIPPEL-LINDAU DISEASE TUMOR SUPPRESSOR"/>
    <property type="match status" value="1"/>
</dbReference>
<dbReference type="InterPro" id="IPR001943">
    <property type="entry name" value="UVR_dom"/>
</dbReference>
<keyword evidence="1" id="KW-0742">SOS response</keyword>
<evidence type="ECO:0000259" key="4">
    <source>
        <dbReference type="PROSITE" id="PS51658"/>
    </source>
</evidence>
<dbReference type="AlphaFoldDB" id="E1RAD2"/>
<dbReference type="RefSeq" id="WP_013252887.1">
    <property type="nucleotide sequence ID" value="NC_014364.1"/>
</dbReference>
<feature type="domain" description="UVR" evidence="3">
    <location>
        <begin position="153"/>
        <end position="188"/>
    </location>
</feature>
<dbReference type="InterPro" id="IPR036876">
    <property type="entry name" value="UVR_dom_sf"/>
</dbReference>
<dbReference type="GO" id="GO:0009432">
    <property type="term" value="P:SOS response"/>
    <property type="evidence" value="ECO:0007669"/>
    <property type="project" value="UniProtKB-KW"/>
</dbReference>
<dbReference type="Pfam" id="PF02577">
    <property type="entry name" value="BFN_dom"/>
    <property type="match status" value="1"/>
</dbReference>
<evidence type="ECO:0008006" key="7">
    <source>
        <dbReference type="Google" id="ProtNLM"/>
    </source>
</evidence>
<evidence type="ECO:0000313" key="6">
    <source>
        <dbReference type="Proteomes" id="UP000002318"/>
    </source>
</evidence>
<dbReference type="eggNOG" id="COG1259">
    <property type="taxonomic scope" value="Bacteria"/>
</dbReference>
<keyword evidence="1" id="KW-0227">DNA damage</keyword>
<dbReference type="PROSITE" id="PS51658">
    <property type="entry name" value="BFN"/>
    <property type="match status" value="1"/>
</dbReference>
<dbReference type="KEGG" id="ssm:Spirs_0267"/>
<accession>E1RAD2</accession>
<sequence length="193" mass="21290">MMASMLVEAEIWTVARTDQGNAVLVRPLGSEVAVPIFIGQLETQSILIGLGNVPMPRPLTHDLFITLLKSLSVEIDRVEITNLNEGTFFAQLLLKKEEEEEITLDVRPSDALGIAVRTKCPIFISEAVVDEAGIPITSITEQATEGGETAGTENERESLENELKLAVESENYEEAARLRDLLKELDNEQNRNS</sequence>
<dbReference type="EMBL" id="CP002116">
    <property type="protein sequence ID" value="ADK79423.1"/>
    <property type="molecule type" value="Genomic_DNA"/>
</dbReference>
<evidence type="ECO:0000256" key="1">
    <source>
        <dbReference type="ARBA" id="ARBA00023236"/>
    </source>
</evidence>
<name>E1RAD2_SEDSS</name>
<evidence type="ECO:0000256" key="2">
    <source>
        <dbReference type="SAM" id="MobiDB-lite"/>
    </source>
</evidence>